<comment type="caution">
    <text evidence="2">The sequence shown here is derived from an EMBL/GenBank/DDBJ whole genome shotgun (WGS) entry which is preliminary data.</text>
</comment>
<dbReference type="EMBL" id="AZGI01000026">
    <property type="protein sequence ID" value="KRM40200.1"/>
    <property type="molecule type" value="Genomic_DNA"/>
</dbReference>
<keyword evidence="1" id="KW-0472">Membrane</keyword>
<accession>A0A0R1YCC4</accession>
<dbReference type="AlphaFoldDB" id="A0A0R1YCC4"/>
<reference evidence="2 3" key="1">
    <citation type="journal article" date="2015" name="Genome Announc.">
        <title>Expanding the biotechnology potential of lactobacilli through comparative genomics of 213 strains and associated genera.</title>
        <authorList>
            <person name="Sun Z."/>
            <person name="Harris H.M."/>
            <person name="McCann A."/>
            <person name="Guo C."/>
            <person name="Argimon S."/>
            <person name="Zhang W."/>
            <person name="Yang X."/>
            <person name="Jeffery I.B."/>
            <person name="Cooney J.C."/>
            <person name="Kagawa T.F."/>
            <person name="Liu W."/>
            <person name="Song Y."/>
            <person name="Salvetti E."/>
            <person name="Wrobel A."/>
            <person name="Rasinkangas P."/>
            <person name="Parkhill J."/>
            <person name="Rea M.C."/>
            <person name="O'Sullivan O."/>
            <person name="Ritari J."/>
            <person name="Douillard F.P."/>
            <person name="Paul Ross R."/>
            <person name="Yang R."/>
            <person name="Briner A.E."/>
            <person name="Felis G.E."/>
            <person name="de Vos W.M."/>
            <person name="Barrangou R."/>
            <person name="Klaenhammer T.R."/>
            <person name="Caufield P.W."/>
            <person name="Cui Y."/>
            <person name="Zhang H."/>
            <person name="O'Toole P.W."/>
        </authorList>
    </citation>
    <scope>NUCLEOTIDE SEQUENCE [LARGE SCALE GENOMIC DNA]</scope>
    <source>
        <strain evidence="2 3">DSM 5661</strain>
    </source>
</reference>
<organism evidence="2 3">
    <name type="scientific">Lactobacillus hamsteri DSM 5661 = JCM 6256</name>
    <dbReference type="NCBI Taxonomy" id="1423754"/>
    <lineage>
        <taxon>Bacteria</taxon>
        <taxon>Bacillati</taxon>
        <taxon>Bacillota</taxon>
        <taxon>Bacilli</taxon>
        <taxon>Lactobacillales</taxon>
        <taxon>Lactobacillaceae</taxon>
        <taxon>Lactobacillus</taxon>
    </lineage>
</organism>
<evidence type="ECO:0000313" key="2">
    <source>
        <dbReference type="EMBL" id="KRM40200.1"/>
    </source>
</evidence>
<gene>
    <name evidence="2" type="ORF">FC39_GL000814</name>
</gene>
<protein>
    <submittedName>
        <fullName evidence="2">Uncharacterized protein</fullName>
    </submittedName>
</protein>
<evidence type="ECO:0000313" key="3">
    <source>
        <dbReference type="Proteomes" id="UP000051223"/>
    </source>
</evidence>
<name>A0A0R1YCC4_9LACO</name>
<evidence type="ECO:0000256" key="1">
    <source>
        <dbReference type="SAM" id="Phobius"/>
    </source>
</evidence>
<proteinExistence type="predicted"/>
<keyword evidence="1" id="KW-0812">Transmembrane</keyword>
<keyword evidence="3" id="KW-1185">Reference proteome</keyword>
<dbReference type="eggNOG" id="ENOG50309IV">
    <property type="taxonomic scope" value="Bacteria"/>
</dbReference>
<feature type="transmembrane region" description="Helical" evidence="1">
    <location>
        <begin position="141"/>
        <end position="162"/>
    </location>
</feature>
<feature type="transmembrane region" description="Helical" evidence="1">
    <location>
        <begin position="169"/>
        <end position="186"/>
    </location>
</feature>
<dbReference type="Proteomes" id="UP000051223">
    <property type="component" value="Unassembled WGS sequence"/>
</dbReference>
<keyword evidence="1" id="KW-1133">Transmembrane helix</keyword>
<dbReference type="RefSeq" id="WP_025080922.1">
    <property type="nucleotide sequence ID" value="NZ_AZGI01000026.1"/>
</dbReference>
<dbReference type="PATRIC" id="fig|1423754.3.peg.836"/>
<sequence>MKKWIIRVVAAIMTFVSLYLLLLSPTTLKINNTHQMAKNIIHRVVSESGNNELKMGIKMVEDSGLEDILLQDLPKKYKINFSYADVYHLSSKYDEKGKITAKDLNLKSDNNLTKVINSFLIKEINNKLDEESTQVYHIISIYRYSLVVIVLLYILAAVLLLFGRYSASIPLLIGSIGTFGALWYFVTETSNEIHSKIYEGISINISDGVFLGLAISIIIACVWPFLLKYLRKSDKVNA</sequence>
<dbReference type="STRING" id="1423754.FC39_GL000814"/>
<feature type="transmembrane region" description="Helical" evidence="1">
    <location>
        <begin position="208"/>
        <end position="227"/>
    </location>
</feature>